<dbReference type="RefSeq" id="WP_260332624.1">
    <property type="nucleotide sequence ID" value="NZ_JACIII010000030.1"/>
</dbReference>
<dbReference type="SUPFAM" id="SSF55073">
    <property type="entry name" value="Nucleotide cyclase"/>
    <property type="match status" value="2"/>
</dbReference>
<dbReference type="GO" id="GO:0004016">
    <property type="term" value="F:adenylate cyclase activity"/>
    <property type="evidence" value="ECO:0007669"/>
    <property type="project" value="UniProtKB-ARBA"/>
</dbReference>
<protein>
    <submittedName>
        <fullName evidence="2">Class 3 adenylate cyclase</fullName>
    </submittedName>
</protein>
<sequence>MTGIVFIPIIKLYTFYRTRSRMLSVADPERRFLMAHTWSYDRAAAQIARRLEDVQAVDVVDYTRDKSLENVRTNQAYRVDAVHLYVDILNVDEMLQMTRDEGVSCHRQTLHMLDHHYRAVSRILARTDARRVDIHNQRLHAIVAKPYNTQPDAERTRVARAVALGKLLIDVLAQAADEHGRLPVAKVRVGIDSGVSLAVNNGRSGYREPLFLGDPANHAAKMAGGGNARGIFLTNAARQILGLRQMQTPQLTALTAEEIRQCENDAKLDVSANTIVDEWRDDLRKHPAGDFDFHRHTPPLKTMDIASLTPANSRRQEAVSVHADIDGFTRYVHRHLADRPEDVVRALHVLRAELERVVTEDFSGRRIRFIGDCVHAILCEGTAHTTDAEATIATATMCAGGLRSSFELALNELHIAGIDTDGLGLAIGFEYGPVTVTRLGGHGDRIRCSVSRATLGSETEQMRCGGSETAIGPHAFQEAGDAVRALFGKSRIVSQLDFNEAAEALASQGDTTAVQTKQAVLSTALPAVARATERVVRPHAQP</sequence>
<gene>
    <name evidence="2" type="ORF">GGD69_002077</name>
</gene>
<feature type="domain" description="Guanylate cyclase" evidence="1">
    <location>
        <begin position="319"/>
        <end position="440"/>
    </location>
</feature>
<comment type="caution">
    <text evidence="2">The sequence shown here is derived from an EMBL/GenBank/DDBJ whole genome shotgun (WGS) entry which is preliminary data.</text>
</comment>
<dbReference type="PROSITE" id="PS50125">
    <property type="entry name" value="GUANYLATE_CYCLASE_2"/>
    <property type="match status" value="2"/>
</dbReference>
<evidence type="ECO:0000313" key="3">
    <source>
        <dbReference type="Proteomes" id="UP000518681"/>
    </source>
</evidence>
<dbReference type="Pfam" id="PF00211">
    <property type="entry name" value="Guanylate_cyc"/>
    <property type="match status" value="1"/>
</dbReference>
<dbReference type="Proteomes" id="UP000518681">
    <property type="component" value="Unassembled WGS sequence"/>
</dbReference>
<accession>A0AAW3USR6</accession>
<evidence type="ECO:0000259" key="1">
    <source>
        <dbReference type="PROSITE" id="PS50125"/>
    </source>
</evidence>
<feature type="domain" description="Guanylate cyclase" evidence="1">
    <location>
        <begin position="82"/>
        <end position="223"/>
    </location>
</feature>
<dbReference type="EMBL" id="JACIIK010000003">
    <property type="protein sequence ID" value="MBB6201228.1"/>
    <property type="molecule type" value="Genomic_DNA"/>
</dbReference>
<dbReference type="GO" id="GO:0035556">
    <property type="term" value="P:intracellular signal transduction"/>
    <property type="evidence" value="ECO:0007669"/>
    <property type="project" value="InterPro"/>
</dbReference>
<evidence type="ECO:0000313" key="2">
    <source>
        <dbReference type="EMBL" id="MBB6201228.1"/>
    </source>
</evidence>
<dbReference type="GO" id="GO:0009190">
    <property type="term" value="P:cyclic nucleotide biosynthetic process"/>
    <property type="evidence" value="ECO:0007669"/>
    <property type="project" value="InterPro"/>
</dbReference>
<organism evidence="2 3">
    <name type="scientific">Paraburkholderia fungorum</name>
    <dbReference type="NCBI Taxonomy" id="134537"/>
    <lineage>
        <taxon>Bacteria</taxon>
        <taxon>Pseudomonadati</taxon>
        <taxon>Pseudomonadota</taxon>
        <taxon>Betaproteobacteria</taxon>
        <taxon>Burkholderiales</taxon>
        <taxon>Burkholderiaceae</taxon>
        <taxon>Paraburkholderia</taxon>
    </lineage>
</organism>
<reference evidence="2 3" key="1">
    <citation type="submission" date="2020-08" db="EMBL/GenBank/DDBJ databases">
        <title>Genomic Encyclopedia of Type Strains, Phase IV (KMG-V): Genome sequencing to study the core and pangenomes of soil and plant-associated prokaryotes.</title>
        <authorList>
            <person name="Whitman W."/>
        </authorList>
    </citation>
    <scope>NUCLEOTIDE SEQUENCE [LARGE SCALE GENOMIC DNA]</scope>
    <source>
        <strain evidence="2 3">SEMIA 4013</strain>
    </source>
</reference>
<dbReference type="InterPro" id="IPR001054">
    <property type="entry name" value="A/G_cyclase"/>
</dbReference>
<name>A0AAW3USR6_9BURK</name>
<proteinExistence type="predicted"/>
<dbReference type="InterPro" id="IPR029787">
    <property type="entry name" value="Nucleotide_cyclase"/>
</dbReference>
<dbReference type="Gene3D" id="3.30.70.1230">
    <property type="entry name" value="Nucleotide cyclase"/>
    <property type="match status" value="2"/>
</dbReference>
<dbReference type="AlphaFoldDB" id="A0AAW3USR6"/>